<dbReference type="CDD" id="cd00082">
    <property type="entry name" value="HisKA"/>
    <property type="match status" value="1"/>
</dbReference>
<evidence type="ECO:0000256" key="6">
    <source>
        <dbReference type="ARBA" id="ARBA00022777"/>
    </source>
</evidence>
<reference evidence="17 18" key="1">
    <citation type="submission" date="2012-09" db="EMBL/GenBank/DDBJ databases">
        <title>The Genome Sequence of Bacteroides oleiciplenus YIT 12058.</title>
        <authorList>
            <consortium name="The Broad Institute Genome Sequencing Platform"/>
            <person name="Earl A."/>
            <person name="Ward D."/>
            <person name="Feldgarden M."/>
            <person name="Gevers D."/>
            <person name="Morotomi M."/>
            <person name="Walker B."/>
            <person name="Young S.K."/>
            <person name="Zeng Q."/>
            <person name="Gargeya S."/>
            <person name="Fitzgerald M."/>
            <person name="Haas B."/>
            <person name="Abouelleil A."/>
            <person name="Alvarado L."/>
            <person name="Arachchi H.M."/>
            <person name="Berlin A.M."/>
            <person name="Chapman S.B."/>
            <person name="Goldberg J."/>
            <person name="Griggs A."/>
            <person name="Gujja S."/>
            <person name="Hansen M."/>
            <person name="Howarth C."/>
            <person name="Imamovic A."/>
            <person name="Larimer J."/>
            <person name="McCowen C."/>
            <person name="Montmayeur A."/>
            <person name="Murphy C."/>
            <person name="Neiman D."/>
            <person name="Pearson M."/>
            <person name="Priest M."/>
            <person name="Roberts A."/>
            <person name="Saif S."/>
            <person name="Shea T."/>
            <person name="Sisk P."/>
            <person name="Sykes S."/>
            <person name="Wortman J."/>
            <person name="Nusbaum C."/>
            <person name="Birren B."/>
        </authorList>
    </citation>
    <scope>NUCLEOTIDE SEQUENCE [LARGE SCALE GENOMIC DNA]</scope>
    <source>
        <strain evidence="17 18">YIT 12058</strain>
    </source>
</reference>
<keyword evidence="4" id="KW-0808">Transferase</keyword>
<gene>
    <name evidence="17" type="ORF">HMPREF9447_03591</name>
</gene>
<dbReference type="CDD" id="cd00075">
    <property type="entry name" value="HATPase"/>
    <property type="match status" value="1"/>
</dbReference>
<dbReference type="Pfam" id="PF07495">
    <property type="entry name" value="Y_Y_Y"/>
    <property type="match status" value="1"/>
</dbReference>
<keyword evidence="10" id="KW-0238">DNA-binding</keyword>
<dbReference type="PANTHER" id="PTHR43547:SF2">
    <property type="entry name" value="HYBRID SIGNAL TRANSDUCTION HISTIDINE KINASE C"/>
    <property type="match status" value="1"/>
</dbReference>
<dbReference type="Gene3D" id="2.130.10.10">
    <property type="entry name" value="YVTN repeat-like/Quinoprotein amine dehydrogenase"/>
    <property type="match status" value="2"/>
</dbReference>
<dbReference type="PROSITE" id="PS50109">
    <property type="entry name" value="HIS_KIN"/>
    <property type="match status" value="1"/>
</dbReference>
<feature type="transmembrane region" description="Helical" evidence="13">
    <location>
        <begin position="765"/>
        <end position="783"/>
    </location>
</feature>
<dbReference type="Pfam" id="PF00512">
    <property type="entry name" value="HisKA"/>
    <property type="match status" value="1"/>
</dbReference>
<dbReference type="Pfam" id="PF02518">
    <property type="entry name" value="HATPase_c"/>
    <property type="match status" value="1"/>
</dbReference>
<dbReference type="PROSITE" id="PS00041">
    <property type="entry name" value="HTH_ARAC_FAMILY_1"/>
    <property type="match status" value="1"/>
</dbReference>
<dbReference type="Pfam" id="PF00072">
    <property type="entry name" value="Response_reg"/>
    <property type="match status" value="1"/>
</dbReference>
<dbReference type="EC" id="2.7.13.3" evidence="2"/>
<dbReference type="eggNOG" id="COG0745">
    <property type="taxonomic scope" value="Bacteria"/>
</dbReference>
<dbReference type="Pfam" id="PF07494">
    <property type="entry name" value="Reg_prop"/>
    <property type="match status" value="2"/>
</dbReference>
<dbReference type="Gene3D" id="3.30.565.10">
    <property type="entry name" value="Histidine kinase-like ATPase, C-terminal domain"/>
    <property type="match status" value="1"/>
</dbReference>
<dbReference type="InterPro" id="IPR015943">
    <property type="entry name" value="WD40/YVTN_repeat-like_dom_sf"/>
</dbReference>
<comment type="catalytic activity">
    <reaction evidence="1">
        <text>ATP + protein L-histidine = ADP + protein N-phospho-L-histidine.</text>
        <dbReference type="EC" id="2.7.13.3"/>
    </reaction>
</comment>
<dbReference type="InterPro" id="IPR011047">
    <property type="entry name" value="Quinoprotein_ADH-like_sf"/>
</dbReference>
<feature type="domain" description="Histidine kinase" evidence="15">
    <location>
        <begin position="819"/>
        <end position="1036"/>
    </location>
</feature>
<feature type="domain" description="Response regulatory" evidence="16">
    <location>
        <begin position="1090"/>
        <end position="1205"/>
    </location>
</feature>
<keyword evidence="11" id="KW-0804">Transcription</keyword>
<dbReference type="EMBL" id="ADLF01000015">
    <property type="protein sequence ID" value="EKU89266.1"/>
    <property type="molecule type" value="Genomic_DNA"/>
</dbReference>
<dbReference type="STRING" id="742727.HMPREF9447_03591"/>
<dbReference type="SMART" id="SM00387">
    <property type="entry name" value="HATPase_c"/>
    <property type="match status" value="1"/>
</dbReference>
<dbReference type="InterPro" id="IPR011110">
    <property type="entry name" value="Reg_prop"/>
</dbReference>
<dbReference type="InterPro" id="IPR011123">
    <property type="entry name" value="Y_Y_Y"/>
</dbReference>
<dbReference type="Gene3D" id="3.40.50.2300">
    <property type="match status" value="1"/>
</dbReference>
<dbReference type="SUPFAM" id="SSF50998">
    <property type="entry name" value="Quinoprotein alcohol dehydrogenase-like"/>
    <property type="match status" value="1"/>
</dbReference>
<dbReference type="Gene3D" id="1.10.10.60">
    <property type="entry name" value="Homeodomain-like"/>
    <property type="match status" value="1"/>
</dbReference>
<evidence type="ECO:0000256" key="13">
    <source>
        <dbReference type="SAM" id="Phobius"/>
    </source>
</evidence>
<keyword evidence="7" id="KW-0067">ATP-binding</keyword>
<dbReference type="OrthoDB" id="717811at2"/>
<evidence type="ECO:0000256" key="5">
    <source>
        <dbReference type="ARBA" id="ARBA00022741"/>
    </source>
</evidence>
<evidence type="ECO:0000256" key="7">
    <source>
        <dbReference type="ARBA" id="ARBA00022840"/>
    </source>
</evidence>
<dbReference type="CDD" id="cd17574">
    <property type="entry name" value="REC_OmpR"/>
    <property type="match status" value="1"/>
</dbReference>
<dbReference type="eggNOG" id="COG5002">
    <property type="taxonomic scope" value="Bacteria"/>
</dbReference>
<dbReference type="SMART" id="SM00388">
    <property type="entry name" value="HisKA"/>
    <property type="match status" value="1"/>
</dbReference>
<evidence type="ECO:0000313" key="18">
    <source>
        <dbReference type="Proteomes" id="UP000009872"/>
    </source>
</evidence>
<dbReference type="Pfam" id="PF12833">
    <property type="entry name" value="HTH_18"/>
    <property type="match status" value="1"/>
</dbReference>
<name>K9E0W4_9BACE</name>
<keyword evidence="5" id="KW-0547">Nucleotide-binding</keyword>
<dbReference type="InterPro" id="IPR018060">
    <property type="entry name" value="HTH_AraC"/>
</dbReference>
<dbReference type="InterPro" id="IPR001789">
    <property type="entry name" value="Sig_transdc_resp-reg_receiver"/>
</dbReference>
<accession>K9E0W4</accession>
<evidence type="ECO:0000256" key="3">
    <source>
        <dbReference type="ARBA" id="ARBA00022553"/>
    </source>
</evidence>
<dbReference type="eggNOG" id="COG3292">
    <property type="taxonomic scope" value="Bacteria"/>
</dbReference>
<dbReference type="SUPFAM" id="SSF52172">
    <property type="entry name" value="CheY-like"/>
    <property type="match status" value="1"/>
</dbReference>
<evidence type="ECO:0000259" key="14">
    <source>
        <dbReference type="PROSITE" id="PS01124"/>
    </source>
</evidence>
<evidence type="ECO:0000256" key="4">
    <source>
        <dbReference type="ARBA" id="ARBA00022679"/>
    </source>
</evidence>
<dbReference type="SMART" id="SM00342">
    <property type="entry name" value="HTH_ARAC"/>
    <property type="match status" value="1"/>
</dbReference>
<dbReference type="InterPro" id="IPR018062">
    <property type="entry name" value="HTH_AraC-typ_CS"/>
</dbReference>
<dbReference type="PANTHER" id="PTHR43547">
    <property type="entry name" value="TWO-COMPONENT HISTIDINE KINASE"/>
    <property type="match status" value="1"/>
</dbReference>
<keyword evidence="8" id="KW-0902">Two-component regulatory system</keyword>
<keyword evidence="3 12" id="KW-0597">Phosphoprotein</keyword>
<dbReference type="SUPFAM" id="SSF55874">
    <property type="entry name" value="ATPase domain of HSP90 chaperone/DNA topoisomerase II/histidine kinase"/>
    <property type="match status" value="1"/>
</dbReference>
<keyword evidence="13" id="KW-0812">Transmembrane</keyword>
<dbReference type="FunFam" id="3.30.565.10:FF:000037">
    <property type="entry name" value="Hybrid sensor histidine kinase/response regulator"/>
    <property type="match status" value="1"/>
</dbReference>
<dbReference type="GO" id="GO:0005524">
    <property type="term" value="F:ATP binding"/>
    <property type="evidence" value="ECO:0007669"/>
    <property type="project" value="UniProtKB-KW"/>
</dbReference>
<dbReference type="Gene3D" id="1.10.287.130">
    <property type="match status" value="1"/>
</dbReference>
<dbReference type="InterPro" id="IPR009057">
    <property type="entry name" value="Homeodomain-like_sf"/>
</dbReference>
<feature type="domain" description="HTH araC/xylS-type" evidence="14">
    <location>
        <begin position="1238"/>
        <end position="1338"/>
    </location>
</feature>
<evidence type="ECO:0000256" key="11">
    <source>
        <dbReference type="ARBA" id="ARBA00023163"/>
    </source>
</evidence>
<comment type="caution">
    <text evidence="17">The sequence shown here is derived from an EMBL/GenBank/DDBJ whole genome shotgun (WGS) entry which is preliminary data.</text>
</comment>
<organism evidence="17 18">
    <name type="scientific">Bacteroides oleiciplenus YIT 12058</name>
    <dbReference type="NCBI Taxonomy" id="742727"/>
    <lineage>
        <taxon>Bacteria</taxon>
        <taxon>Pseudomonadati</taxon>
        <taxon>Bacteroidota</taxon>
        <taxon>Bacteroidia</taxon>
        <taxon>Bacteroidales</taxon>
        <taxon>Bacteroidaceae</taxon>
        <taxon>Bacteroides</taxon>
    </lineage>
</organism>
<dbReference type="GO" id="GO:0003700">
    <property type="term" value="F:DNA-binding transcription factor activity"/>
    <property type="evidence" value="ECO:0007669"/>
    <property type="project" value="InterPro"/>
</dbReference>
<dbReference type="InterPro" id="IPR011006">
    <property type="entry name" value="CheY-like_superfamily"/>
</dbReference>
<dbReference type="PRINTS" id="PR00344">
    <property type="entry name" value="BCTRLSENSOR"/>
</dbReference>
<sequence>MNRIRCYVTSALLLFCINTYGQYFKKIDMKDGLSNLSVLAIYQDTLGRMWFGTNEGVNIYDGERLSTYKSYDIIDNKLRKKKFINGMVDQIVGDFYGDVFLRTDGALIKYDIKKGRFKELYPAGITSIAIFDNEVWCAASDSLFRYNACTDSLCFYQKLNTPIIWCMAKNEDKTWIGTAKGLYVLEGGMVKCLLPEVEIFKLFVSSRGELWIASRMKGLYKIGCDGVLRKEKCASDRVVSEQIRSFVEDDQENVWFGTFDGLQMYSPNADAYCVYRPNFHPGSLSHESVFSLFKDRQGTIWVGTYYGGVNYFNLKKDLFKYYVYAESNKNCLNYPIIGQIIEDKKRDLWICTDGGGVNRFDRKTETFTYYTTESGKKSILHDNVKTIAYDESRDQIYIGTYTGGLSLYDKATNRFHNYFEDYKRSGKGPDHIIYYSLFKDGWLYVTARNGFWRMHPDKGEFQLISNKDFFQTFEIDSQGYVWLAANLDLYRLSLSNWDEMESVHFDTLENRKVRITKIMEATDGTIYVSTIGNGVFSYSYDTEQWEHYTAEQNSLLSNFCYNLAESPLNNILITNDKGISIYSPFNHSMYSVELGAIKGMISAVADGGGICVADDDMVYIGGVDGMISFREKDLYINDGSDASELYFANLFINNVEVCPGDAQHVLEQSLPFVQYIDLASWQNNLMVDFSSSNYIELEKSIWYQYKLEGFDKDWIFTNQLRLIYTNLAPGNYVLKVREAKSRLGDEEGEEIALAIVIHYPWYRSFWAYLVYFLIIASVVYIFLRIRNARKALALSLAKEKDEKERMEEVNKMKLRFFTNISHEFRTPLTLIIGQIEMLLQSEKLSLSVYRRLQSVHKNAMNLRFLITELLDFRKQEQGFMKLKVECVDIVPFLEDIYRSFWELARKRNIIYTFEHSNEKMEVWIDPVQMQKAVFNLLSNAFKYISDGKSIGISVKRQQQMMEITVADTGCGISQYDLTRIFERFYQGNEKTQQGGMGSGIGLALTKGIVEAHKGDITVESVLEKGSSFKIQLLLGNEHFTKEELEHEKVIVLAPDWEALVTDGFEPLPEEKAEEDDNEAVLEKEESGKPRILLVEDDEGVLDMLEGIFLPTYIVYKATNGQMGFEQAQQLQPDLVVSDVMMPVMSGKEMCYKIKNSLELAYIPVVLLTAQSSIDYTIEGYMFGADDYITKPFNVKLLLARCSSLLRNRQLLLKRLSRAEVVASQEIGGLTIADQKLLDTAAEVIKRNFDNPDFDMNMLASELNMGRSKMFLRLKEVVGLTPNEFTLKLKLEEALRLLQEEPQSNISEISYKLGFTSPRYFSRCFKAFYGVAPLYYRKDTPRDESQAGKEV</sequence>
<dbReference type="InterPro" id="IPR004358">
    <property type="entry name" value="Sig_transdc_His_kin-like_C"/>
</dbReference>
<evidence type="ECO:0000256" key="10">
    <source>
        <dbReference type="ARBA" id="ARBA00023125"/>
    </source>
</evidence>
<keyword evidence="13" id="KW-1133">Transmembrane helix</keyword>
<dbReference type="PROSITE" id="PS50110">
    <property type="entry name" value="RESPONSE_REGULATORY"/>
    <property type="match status" value="1"/>
</dbReference>
<evidence type="ECO:0000259" key="16">
    <source>
        <dbReference type="PROSITE" id="PS50110"/>
    </source>
</evidence>
<dbReference type="HOGENOM" id="CLU_000445_28_1_10"/>
<evidence type="ECO:0000256" key="8">
    <source>
        <dbReference type="ARBA" id="ARBA00023012"/>
    </source>
</evidence>
<evidence type="ECO:0000313" key="17">
    <source>
        <dbReference type="EMBL" id="EKU89266.1"/>
    </source>
</evidence>
<dbReference type="InterPro" id="IPR005467">
    <property type="entry name" value="His_kinase_dom"/>
</dbReference>
<dbReference type="GO" id="GO:0000155">
    <property type="term" value="F:phosphorelay sensor kinase activity"/>
    <property type="evidence" value="ECO:0007669"/>
    <property type="project" value="InterPro"/>
</dbReference>
<dbReference type="InterPro" id="IPR013783">
    <property type="entry name" value="Ig-like_fold"/>
</dbReference>
<dbReference type="SUPFAM" id="SSF63829">
    <property type="entry name" value="Calcium-dependent phosphotriesterase"/>
    <property type="match status" value="1"/>
</dbReference>
<evidence type="ECO:0000259" key="15">
    <source>
        <dbReference type="PROSITE" id="PS50109"/>
    </source>
</evidence>
<evidence type="ECO:0000256" key="1">
    <source>
        <dbReference type="ARBA" id="ARBA00000085"/>
    </source>
</evidence>
<dbReference type="InterPro" id="IPR003661">
    <property type="entry name" value="HisK_dim/P_dom"/>
</dbReference>
<keyword evidence="9" id="KW-0805">Transcription regulation</keyword>
<dbReference type="PATRIC" id="fig|742727.4.peg.3659"/>
<dbReference type="Proteomes" id="UP000009872">
    <property type="component" value="Unassembled WGS sequence"/>
</dbReference>
<dbReference type="InterPro" id="IPR036890">
    <property type="entry name" value="HATPase_C_sf"/>
</dbReference>
<dbReference type="PROSITE" id="PS01124">
    <property type="entry name" value="HTH_ARAC_FAMILY_2"/>
    <property type="match status" value="1"/>
</dbReference>
<dbReference type="InterPro" id="IPR036097">
    <property type="entry name" value="HisK_dim/P_sf"/>
</dbReference>
<keyword evidence="13" id="KW-0472">Membrane</keyword>
<dbReference type="SMART" id="SM00448">
    <property type="entry name" value="REC"/>
    <property type="match status" value="1"/>
</dbReference>
<evidence type="ECO:0000256" key="12">
    <source>
        <dbReference type="PROSITE-ProRule" id="PRU00169"/>
    </source>
</evidence>
<dbReference type="SUPFAM" id="SSF46689">
    <property type="entry name" value="Homeodomain-like"/>
    <property type="match status" value="1"/>
</dbReference>
<dbReference type="Gene3D" id="2.60.40.10">
    <property type="entry name" value="Immunoglobulins"/>
    <property type="match status" value="1"/>
</dbReference>
<evidence type="ECO:0000256" key="2">
    <source>
        <dbReference type="ARBA" id="ARBA00012438"/>
    </source>
</evidence>
<protein>
    <recommendedName>
        <fullName evidence="2">histidine kinase</fullName>
        <ecNumber evidence="2">2.7.13.3</ecNumber>
    </recommendedName>
</protein>
<dbReference type="InterPro" id="IPR003594">
    <property type="entry name" value="HATPase_dom"/>
</dbReference>
<dbReference type="SUPFAM" id="SSF47384">
    <property type="entry name" value="Homodimeric domain of signal transducing histidine kinase"/>
    <property type="match status" value="1"/>
</dbReference>
<evidence type="ECO:0000256" key="9">
    <source>
        <dbReference type="ARBA" id="ARBA00023015"/>
    </source>
</evidence>
<feature type="modified residue" description="4-aspartylphosphate" evidence="12">
    <location>
        <position position="1138"/>
    </location>
</feature>
<proteinExistence type="predicted"/>
<keyword evidence="6" id="KW-0418">Kinase</keyword>
<dbReference type="GO" id="GO:0043565">
    <property type="term" value="F:sequence-specific DNA binding"/>
    <property type="evidence" value="ECO:0007669"/>
    <property type="project" value="InterPro"/>
</dbReference>
<keyword evidence="18" id="KW-1185">Reference proteome</keyword>